<reference evidence="2" key="1">
    <citation type="submission" date="2023-07" db="EMBL/GenBank/DDBJ databases">
        <title>Sorghum-associated microbial communities from plants grown in Nebraska, USA.</title>
        <authorList>
            <person name="Schachtman D."/>
        </authorList>
    </citation>
    <scope>NUCLEOTIDE SEQUENCE</scope>
    <source>
        <strain evidence="2">BE330</strain>
    </source>
</reference>
<dbReference type="AlphaFoldDB" id="A0AAE3XAY9"/>
<dbReference type="EMBL" id="JAVDQK010000004">
    <property type="protein sequence ID" value="MDR6218127.1"/>
    <property type="molecule type" value="Genomic_DNA"/>
</dbReference>
<dbReference type="RefSeq" id="WP_309854178.1">
    <property type="nucleotide sequence ID" value="NZ_JAVDQJ010000004.1"/>
</dbReference>
<gene>
    <name evidence="2" type="ORF">J2Y00_001690</name>
</gene>
<organism evidence="2 3">
    <name type="scientific">Deinococcus soli</name>
    <name type="common">ex Cha et al. 2016</name>
    <dbReference type="NCBI Taxonomy" id="1309411"/>
    <lineage>
        <taxon>Bacteria</taxon>
        <taxon>Thermotogati</taxon>
        <taxon>Deinococcota</taxon>
        <taxon>Deinococci</taxon>
        <taxon>Deinococcales</taxon>
        <taxon>Deinococcaceae</taxon>
        <taxon>Deinococcus</taxon>
    </lineage>
</organism>
<accession>A0AAE3XAY9</accession>
<evidence type="ECO:0000313" key="2">
    <source>
        <dbReference type="EMBL" id="MDR6218127.1"/>
    </source>
</evidence>
<feature type="compositionally biased region" description="Low complexity" evidence="1">
    <location>
        <begin position="98"/>
        <end position="108"/>
    </location>
</feature>
<name>A0AAE3XAY9_9DEIO</name>
<proteinExistence type="predicted"/>
<sequence>MIAFLCPDGVMPEVVLVQTDQRGKDLRTLTPQEWPHVTVGALSGRAGQQVRVDFTQAGSAALPGREEMAAIMLRWSGPVGAQDTPAGGDGHLHRRSQRAAAASLAARADTGPGNNRRAPASAEDLALALAAARSGRAGSSRRRPS</sequence>
<feature type="region of interest" description="Disordered" evidence="1">
    <location>
        <begin position="78"/>
        <end position="120"/>
    </location>
</feature>
<comment type="caution">
    <text evidence="2">The sequence shown here is derived from an EMBL/GenBank/DDBJ whole genome shotgun (WGS) entry which is preliminary data.</text>
</comment>
<evidence type="ECO:0000256" key="1">
    <source>
        <dbReference type="SAM" id="MobiDB-lite"/>
    </source>
</evidence>
<evidence type="ECO:0000313" key="3">
    <source>
        <dbReference type="Proteomes" id="UP001185331"/>
    </source>
</evidence>
<protein>
    <submittedName>
        <fullName evidence="2">Uncharacterized protein</fullName>
    </submittedName>
</protein>
<dbReference type="Proteomes" id="UP001185331">
    <property type="component" value="Unassembled WGS sequence"/>
</dbReference>